<feature type="chain" id="PRO_5031661096" description="Outer membrane protein assembly factor BamD" evidence="4">
    <location>
        <begin position="26"/>
        <end position="336"/>
    </location>
</feature>
<dbReference type="Gene3D" id="1.25.40.10">
    <property type="entry name" value="Tetratricopeptide repeat domain"/>
    <property type="match status" value="1"/>
</dbReference>
<dbReference type="Pfam" id="PF13525">
    <property type="entry name" value="YfiO"/>
    <property type="match status" value="1"/>
</dbReference>
<dbReference type="InterPro" id="IPR017689">
    <property type="entry name" value="BamD"/>
</dbReference>
<evidence type="ECO:0000256" key="5">
    <source>
        <dbReference type="SAM" id="MobiDB-lite"/>
    </source>
</evidence>
<name>A0A7W9BFQ4_9SPHN</name>
<keyword evidence="2 4" id="KW-0472">Membrane</keyword>
<dbReference type="GO" id="GO:0043165">
    <property type="term" value="P:Gram-negative-bacterium-type cell outer membrane assembly"/>
    <property type="evidence" value="ECO:0007669"/>
    <property type="project" value="UniProtKB-UniRule"/>
</dbReference>
<dbReference type="RefSeq" id="WP_184059639.1">
    <property type="nucleotide sequence ID" value="NZ_JACIJK010000010.1"/>
</dbReference>
<keyword evidence="1 4" id="KW-0732">Signal</keyword>
<reference evidence="7 8" key="1">
    <citation type="submission" date="2020-08" db="EMBL/GenBank/DDBJ databases">
        <title>Genomic Encyclopedia of Type Strains, Phase IV (KMG-IV): sequencing the most valuable type-strain genomes for metagenomic binning, comparative biology and taxonomic classification.</title>
        <authorList>
            <person name="Goeker M."/>
        </authorList>
    </citation>
    <scope>NUCLEOTIDE SEQUENCE [LARGE SCALE GENOMIC DNA]</scope>
    <source>
        <strain evidence="7 8">DSM 100044</strain>
    </source>
</reference>
<evidence type="ECO:0000256" key="2">
    <source>
        <dbReference type="ARBA" id="ARBA00023136"/>
    </source>
</evidence>
<comment type="function">
    <text evidence="4">Part of the outer membrane protein assembly complex, which is involved in assembly and insertion of beta-barrel proteins into the outer membrane.</text>
</comment>
<dbReference type="Proteomes" id="UP000546200">
    <property type="component" value="Unassembled WGS sequence"/>
</dbReference>
<dbReference type="HAMAP" id="MF_00922">
    <property type="entry name" value="OM_assembly_BamD"/>
    <property type="match status" value="1"/>
</dbReference>
<dbReference type="CDD" id="cd15830">
    <property type="entry name" value="BamD"/>
    <property type="match status" value="1"/>
</dbReference>
<protein>
    <recommendedName>
        <fullName evidence="4">Outer membrane protein assembly factor BamD</fullName>
    </recommendedName>
</protein>
<dbReference type="InterPro" id="IPR011990">
    <property type="entry name" value="TPR-like_helical_dom_sf"/>
</dbReference>
<comment type="caution">
    <text evidence="7">The sequence shown here is derived from an EMBL/GenBank/DDBJ whole genome shotgun (WGS) entry which is preliminary data.</text>
</comment>
<evidence type="ECO:0000313" key="7">
    <source>
        <dbReference type="EMBL" id="MBB5716409.1"/>
    </source>
</evidence>
<dbReference type="GO" id="GO:0009279">
    <property type="term" value="C:cell outer membrane"/>
    <property type="evidence" value="ECO:0007669"/>
    <property type="project" value="UniProtKB-SubCell"/>
</dbReference>
<comment type="subunit">
    <text evidence="4">Part of the Bam complex.</text>
</comment>
<evidence type="ECO:0000259" key="6">
    <source>
        <dbReference type="Pfam" id="PF13525"/>
    </source>
</evidence>
<dbReference type="NCBIfam" id="TIGR03302">
    <property type="entry name" value="OM_YfiO"/>
    <property type="match status" value="1"/>
</dbReference>
<evidence type="ECO:0000256" key="1">
    <source>
        <dbReference type="ARBA" id="ARBA00022729"/>
    </source>
</evidence>
<dbReference type="SUPFAM" id="SSF48452">
    <property type="entry name" value="TPR-like"/>
    <property type="match status" value="1"/>
</dbReference>
<feature type="domain" description="Outer membrane lipoprotein BamD-like" evidence="6">
    <location>
        <begin position="43"/>
        <end position="233"/>
    </location>
</feature>
<dbReference type="InterPro" id="IPR039565">
    <property type="entry name" value="BamD-like"/>
</dbReference>
<sequence precursor="true">MRTVPSRAITLALLAALALPIAGCARNRTNRGDTPYVARDVGTLYSLAKRRLDQSRYKEAAILFDEVERQHPYSVWARRAQLMSAFSYYLDRDYTNSIQSAQRFLTVHPGNRDAAYAYYLVALGYYEQIQDITRDQKITRQALDALGELNRRYPNTRYASDARLKIDLVNDHLAGKEMEIGRFYETRGQWLAASLRFRRVIDDYQTTSHTAEALMRLTEAYLNLGVRPEAERAAAVLGANYPGTEWYSRAYRLMKEHPVQQIAAVTPGAQIVAPGSPGALPKSALAGEGATGPTAGTPRADAPAEPTPATTGGSATDPAGSAAGAPGTTAPGTPST</sequence>
<dbReference type="AlphaFoldDB" id="A0A7W9BFQ4"/>
<evidence type="ECO:0000256" key="4">
    <source>
        <dbReference type="HAMAP-Rule" id="MF_00922"/>
    </source>
</evidence>
<evidence type="ECO:0000256" key="3">
    <source>
        <dbReference type="ARBA" id="ARBA00023237"/>
    </source>
</evidence>
<dbReference type="EMBL" id="JACIJK010000010">
    <property type="protein sequence ID" value="MBB5716409.1"/>
    <property type="molecule type" value="Genomic_DNA"/>
</dbReference>
<comment type="subcellular location">
    <subcellularLocation>
        <location evidence="4">Cell outer membrane</location>
    </subcellularLocation>
</comment>
<accession>A0A7W9BFQ4</accession>
<comment type="similarity">
    <text evidence="4">Belongs to the BamD family.</text>
</comment>
<keyword evidence="3 4" id="KW-0998">Cell outer membrane</keyword>
<evidence type="ECO:0000313" key="8">
    <source>
        <dbReference type="Proteomes" id="UP000546200"/>
    </source>
</evidence>
<dbReference type="GO" id="GO:0051205">
    <property type="term" value="P:protein insertion into membrane"/>
    <property type="evidence" value="ECO:0007669"/>
    <property type="project" value="UniProtKB-UniRule"/>
</dbReference>
<feature type="signal peptide" evidence="4">
    <location>
        <begin position="1"/>
        <end position="25"/>
    </location>
</feature>
<proteinExistence type="inferred from homology"/>
<feature type="compositionally biased region" description="Low complexity" evidence="5">
    <location>
        <begin position="284"/>
        <end position="336"/>
    </location>
</feature>
<keyword evidence="8" id="KW-1185">Reference proteome</keyword>
<feature type="region of interest" description="Disordered" evidence="5">
    <location>
        <begin position="274"/>
        <end position="336"/>
    </location>
</feature>
<gene>
    <name evidence="4" type="primary">bamD</name>
    <name evidence="7" type="ORF">FHS94_003272</name>
</gene>
<organism evidence="7 8">
    <name type="scientific">Sphingomonas aerophila</name>
    <dbReference type="NCBI Taxonomy" id="1344948"/>
    <lineage>
        <taxon>Bacteria</taxon>
        <taxon>Pseudomonadati</taxon>
        <taxon>Pseudomonadota</taxon>
        <taxon>Alphaproteobacteria</taxon>
        <taxon>Sphingomonadales</taxon>
        <taxon>Sphingomonadaceae</taxon>
        <taxon>Sphingomonas</taxon>
    </lineage>
</organism>